<evidence type="ECO:0000313" key="3">
    <source>
        <dbReference type="Proteomes" id="UP000440578"/>
    </source>
</evidence>
<feature type="region of interest" description="Disordered" evidence="1">
    <location>
        <begin position="145"/>
        <end position="278"/>
    </location>
</feature>
<feature type="region of interest" description="Disordered" evidence="1">
    <location>
        <begin position="93"/>
        <end position="116"/>
    </location>
</feature>
<keyword evidence="3" id="KW-1185">Reference proteome</keyword>
<name>A0A6A4W646_AMPAM</name>
<dbReference type="OrthoDB" id="3225452at2759"/>
<proteinExistence type="predicted"/>
<dbReference type="Proteomes" id="UP000440578">
    <property type="component" value="Unassembled WGS sequence"/>
</dbReference>
<comment type="caution">
    <text evidence="2">The sequence shown here is derived from an EMBL/GenBank/DDBJ whole genome shotgun (WGS) entry which is preliminary data.</text>
</comment>
<dbReference type="EMBL" id="VIIS01001428">
    <property type="protein sequence ID" value="KAF0298492.1"/>
    <property type="molecule type" value="Genomic_DNA"/>
</dbReference>
<protein>
    <submittedName>
        <fullName evidence="2">Uncharacterized protein</fullName>
    </submittedName>
</protein>
<evidence type="ECO:0000256" key="1">
    <source>
        <dbReference type="SAM" id="MobiDB-lite"/>
    </source>
</evidence>
<feature type="compositionally biased region" description="Low complexity" evidence="1">
    <location>
        <begin position="238"/>
        <end position="259"/>
    </location>
</feature>
<feature type="region of interest" description="Disordered" evidence="1">
    <location>
        <begin position="304"/>
        <end position="325"/>
    </location>
</feature>
<evidence type="ECO:0000313" key="2">
    <source>
        <dbReference type="EMBL" id="KAF0298492.1"/>
    </source>
</evidence>
<sequence length="390" mass="40534">MRKWKKQAPLPWSKQWLKDEAGKAANLLPELSAAGAAGTGYSFGAGGVDQAAFSSAVSSQSEALYDSIGLGQQQPSVYSQSLTASLGTSAGLTPLAPISMDSKSSPGATAPLLDASGQYQQGGSTYSYSPLTPLDVSGAVLSPPVGALTPPVSGEPQPPVTPQKSPGTPSHESLTVLQPISAAPAPAPAQSQLQSQPPPPPPPVSYLGGYQPVQLSFGDSPYSLSPADERPPALSPHTSVLSPPTSVLSPQSSVLSPQTFPTHHQELRPSPSPQTFPDLCGGQLHNDCGMAQYDCRLRSPYGDLGAHSGVHGAHGTPGAPEQPKTLAQLSPALSPDVRLYDERLMSHERAKYEPHPGSVQMPDYSSYPYPQYAGYTGYNYSSSAGGLLSK</sequence>
<gene>
    <name evidence="2" type="ORF">FJT64_004088</name>
</gene>
<accession>A0A6A4W646</accession>
<feature type="compositionally biased region" description="Polar residues" evidence="1">
    <location>
        <begin position="162"/>
        <end position="176"/>
    </location>
</feature>
<reference evidence="2 3" key="1">
    <citation type="submission" date="2019-07" db="EMBL/GenBank/DDBJ databases">
        <title>Draft genome assembly of a fouling barnacle, Amphibalanus amphitrite (Darwin, 1854): The first reference genome for Thecostraca.</title>
        <authorList>
            <person name="Kim W."/>
        </authorList>
    </citation>
    <scope>NUCLEOTIDE SEQUENCE [LARGE SCALE GENOMIC DNA]</scope>
    <source>
        <strain evidence="2">SNU_AA5</strain>
        <tissue evidence="2">Soma without cirri and trophi</tissue>
    </source>
</reference>
<feature type="compositionally biased region" description="Low complexity" evidence="1">
    <location>
        <begin position="178"/>
        <end position="195"/>
    </location>
</feature>
<organism evidence="2 3">
    <name type="scientific">Amphibalanus amphitrite</name>
    <name type="common">Striped barnacle</name>
    <name type="synonym">Balanus amphitrite</name>
    <dbReference type="NCBI Taxonomy" id="1232801"/>
    <lineage>
        <taxon>Eukaryota</taxon>
        <taxon>Metazoa</taxon>
        <taxon>Ecdysozoa</taxon>
        <taxon>Arthropoda</taxon>
        <taxon>Crustacea</taxon>
        <taxon>Multicrustacea</taxon>
        <taxon>Cirripedia</taxon>
        <taxon>Thoracica</taxon>
        <taxon>Thoracicalcarea</taxon>
        <taxon>Balanomorpha</taxon>
        <taxon>Balanoidea</taxon>
        <taxon>Balanidae</taxon>
        <taxon>Amphibalaninae</taxon>
        <taxon>Amphibalanus</taxon>
    </lineage>
</organism>
<dbReference type="AlphaFoldDB" id="A0A6A4W646"/>